<organism evidence="1 2">
    <name type="scientific">Rhizophagus irregularis</name>
    <dbReference type="NCBI Taxonomy" id="588596"/>
    <lineage>
        <taxon>Eukaryota</taxon>
        <taxon>Fungi</taxon>
        <taxon>Fungi incertae sedis</taxon>
        <taxon>Mucoromycota</taxon>
        <taxon>Glomeromycotina</taxon>
        <taxon>Glomeromycetes</taxon>
        <taxon>Glomerales</taxon>
        <taxon>Glomeraceae</taxon>
        <taxon>Rhizophagus</taxon>
    </lineage>
</organism>
<proteinExistence type="predicted"/>
<comment type="caution">
    <text evidence="1">The sequence shown here is derived from an EMBL/GenBank/DDBJ whole genome shotgun (WGS) entry which is preliminary data.</text>
</comment>
<name>A0A2I1GND3_9GLOM</name>
<dbReference type="AlphaFoldDB" id="A0A2I1GND3"/>
<evidence type="ECO:0000313" key="1">
    <source>
        <dbReference type="EMBL" id="PKY48120.1"/>
    </source>
</evidence>
<sequence length="71" mass="8486">MPVETRSPNHILQSYSELVDRLKNDRKFREFHEPTDKGLIDQENREYFNKTNGITTIHPLLVDNSELFFCF</sequence>
<reference evidence="1 2" key="1">
    <citation type="submission" date="2015-10" db="EMBL/GenBank/DDBJ databases">
        <title>Genome analyses suggest a sexual origin of heterokaryosis in a supposedly ancient asexual fungus.</title>
        <authorList>
            <person name="Ropars J."/>
            <person name="Sedzielewska K."/>
            <person name="Noel J."/>
            <person name="Charron P."/>
            <person name="Farinelli L."/>
            <person name="Marton T."/>
            <person name="Kruger M."/>
            <person name="Pelin A."/>
            <person name="Brachmann A."/>
            <person name="Corradi N."/>
        </authorList>
    </citation>
    <scope>NUCLEOTIDE SEQUENCE [LARGE SCALE GENOMIC DNA]</scope>
    <source>
        <strain evidence="1 2">A4</strain>
    </source>
</reference>
<keyword evidence="2" id="KW-1185">Reference proteome</keyword>
<dbReference type="Proteomes" id="UP000234323">
    <property type="component" value="Unassembled WGS sequence"/>
</dbReference>
<evidence type="ECO:0000313" key="2">
    <source>
        <dbReference type="Proteomes" id="UP000234323"/>
    </source>
</evidence>
<gene>
    <name evidence="1" type="ORF">RhiirA4_404125</name>
</gene>
<protein>
    <submittedName>
        <fullName evidence="1">Uncharacterized protein</fullName>
    </submittedName>
</protein>
<accession>A0A2I1GND3</accession>
<dbReference type="EMBL" id="LLXI01000605">
    <property type="protein sequence ID" value="PKY48120.1"/>
    <property type="molecule type" value="Genomic_DNA"/>
</dbReference>